<dbReference type="RefSeq" id="WP_347300414.1">
    <property type="nucleotide sequence ID" value="NZ_CP142433.1"/>
</dbReference>
<evidence type="ECO:0008006" key="3">
    <source>
        <dbReference type="Google" id="ProtNLM"/>
    </source>
</evidence>
<feature type="compositionally biased region" description="Basic residues" evidence="1">
    <location>
        <begin position="65"/>
        <end position="83"/>
    </location>
</feature>
<feature type="region of interest" description="Disordered" evidence="1">
    <location>
        <begin position="65"/>
        <end position="104"/>
    </location>
</feature>
<dbReference type="AlphaFoldDB" id="A0AB74TKI4"/>
<evidence type="ECO:0000256" key="1">
    <source>
        <dbReference type="SAM" id="MobiDB-lite"/>
    </source>
</evidence>
<reference evidence="2" key="1">
    <citation type="submission" date="2023-12" db="EMBL/GenBank/DDBJ databases">
        <title>Dolosigranulum savutii sp. nov. isolated from human upper respiratory samples collected in Botswana.</title>
        <authorList>
            <person name="Kelly M.S."/>
        </authorList>
    </citation>
    <scope>NUCLEOTIDE SEQUENCE</scope>
    <source>
        <strain evidence="2">MSK433</strain>
    </source>
</reference>
<accession>A0AB74TKI4</accession>
<evidence type="ECO:0000313" key="2">
    <source>
        <dbReference type="EMBL" id="XBC46052.1"/>
    </source>
</evidence>
<protein>
    <recommendedName>
        <fullName evidence="3">Integrase SAM-like N-terminal domain-containing protein</fullName>
    </recommendedName>
</protein>
<gene>
    <name evidence="2" type="ORF">VUQ08_00110</name>
</gene>
<name>A0AB74TKI4_9LACT</name>
<organism evidence="2">
    <name type="scientific">Dolosigranulum savutiense</name>
    <dbReference type="NCBI Taxonomy" id="3110288"/>
    <lineage>
        <taxon>Bacteria</taxon>
        <taxon>Bacillati</taxon>
        <taxon>Bacillota</taxon>
        <taxon>Bacilli</taxon>
        <taxon>Lactobacillales</taxon>
        <taxon>Carnobacteriaceae</taxon>
        <taxon>Dolosigranulum</taxon>
    </lineage>
</organism>
<dbReference type="EMBL" id="CP142433">
    <property type="protein sequence ID" value="XBC46052.1"/>
    <property type="molecule type" value="Genomic_DNA"/>
</dbReference>
<sequence>MALEKAYHEKMLTGKHRQYNIQTFIMRYKKEHPTHKVPTFKTIYRYIHSGDIIIKPIDLPLMTRLKPRKNKHSKPKGQNKQKLGRSISERPQYDINSFSKHDSQ</sequence>
<proteinExistence type="predicted"/>